<keyword evidence="2 5" id="KW-0805">Transcription regulation</keyword>
<feature type="region of interest" description="Disordered" evidence="6">
    <location>
        <begin position="625"/>
        <end position="670"/>
    </location>
</feature>
<feature type="region of interest" description="Disordered" evidence="6">
    <location>
        <begin position="213"/>
        <end position="242"/>
    </location>
</feature>
<feature type="region of interest" description="Disordered" evidence="6">
    <location>
        <begin position="272"/>
        <end position="292"/>
    </location>
</feature>
<feature type="domain" description="E2F/DP family winged-helix DNA-binding" evidence="7">
    <location>
        <begin position="105"/>
        <end position="189"/>
    </location>
</feature>
<evidence type="ECO:0000313" key="8">
    <source>
        <dbReference type="EMBL" id="CAL5227672.1"/>
    </source>
</evidence>
<evidence type="ECO:0000256" key="5">
    <source>
        <dbReference type="RuleBase" id="RU003796"/>
    </source>
</evidence>
<evidence type="ECO:0000256" key="4">
    <source>
        <dbReference type="ARBA" id="ARBA00023163"/>
    </source>
</evidence>
<feature type="compositionally biased region" description="Basic and acidic residues" evidence="6">
    <location>
        <begin position="649"/>
        <end position="659"/>
    </location>
</feature>
<keyword evidence="9" id="KW-1185">Reference proteome</keyword>
<feature type="region of interest" description="Disordered" evidence="6">
    <location>
        <begin position="346"/>
        <end position="382"/>
    </location>
</feature>
<gene>
    <name evidence="8" type="primary">g10680</name>
    <name evidence="8" type="ORF">VP750_LOCUS9578</name>
</gene>
<organism evidence="8 9">
    <name type="scientific">Coccomyxa viridis</name>
    <dbReference type="NCBI Taxonomy" id="1274662"/>
    <lineage>
        <taxon>Eukaryota</taxon>
        <taxon>Viridiplantae</taxon>
        <taxon>Chlorophyta</taxon>
        <taxon>core chlorophytes</taxon>
        <taxon>Trebouxiophyceae</taxon>
        <taxon>Trebouxiophyceae incertae sedis</taxon>
        <taxon>Coccomyxaceae</taxon>
        <taxon>Coccomyxa</taxon>
    </lineage>
</organism>
<evidence type="ECO:0000313" key="9">
    <source>
        <dbReference type="Proteomes" id="UP001497392"/>
    </source>
</evidence>
<dbReference type="EMBL" id="CAXHTA020000017">
    <property type="protein sequence ID" value="CAL5227672.1"/>
    <property type="molecule type" value="Genomic_DNA"/>
</dbReference>
<dbReference type="InterPro" id="IPR003316">
    <property type="entry name" value="E2F_WHTH_DNA-bd_dom"/>
</dbReference>
<comment type="caution">
    <text evidence="8">The sequence shown here is derived from an EMBL/GenBank/DDBJ whole genome shotgun (WGS) entry which is preliminary data.</text>
</comment>
<evidence type="ECO:0000256" key="1">
    <source>
        <dbReference type="ARBA" id="ARBA00010940"/>
    </source>
</evidence>
<keyword evidence="4 5" id="KW-0804">Transcription</keyword>
<dbReference type="Pfam" id="PF02319">
    <property type="entry name" value="WHD_E2F_TDP"/>
    <property type="match status" value="2"/>
</dbReference>
<evidence type="ECO:0000256" key="3">
    <source>
        <dbReference type="ARBA" id="ARBA00023125"/>
    </source>
</evidence>
<dbReference type="SMART" id="SM01372">
    <property type="entry name" value="E2F_TDP"/>
    <property type="match status" value="2"/>
</dbReference>
<evidence type="ECO:0000256" key="6">
    <source>
        <dbReference type="SAM" id="MobiDB-lite"/>
    </source>
</evidence>
<reference evidence="8 9" key="1">
    <citation type="submission" date="2024-06" db="EMBL/GenBank/DDBJ databases">
        <authorList>
            <person name="Kraege A."/>
            <person name="Thomma B."/>
        </authorList>
    </citation>
    <scope>NUCLEOTIDE SEQUENCE [LARGE SCALE GENOMIC DNA]</scope>
</reference>
<dbReference type="InterPro" id="IPR036388">
    <property type="entry name" value="WH-like_DNA-bd_sf"/>
</dbReference>
<protein>
    <submittedName>
        <fullName evidence="8">G10680 protein</fullName>
    </submittedName>
</protein>
<evidence type="ECO:0000259" key="7">
    <source>
        <dbReference type="SMART" id="SM01372"/>
    </source>
</evidence>
<dbReference type="PANTHER" id="PTHR12081:SF7">
    <property type="entry name" value="TRANSCRIPTION FACTOR EFL-3"/>
    <property type="match status" value="1"/>
</dbReference>
<dbReference type="InterPro" id="IPR015633">
    <property type="entry name" value="E2F"/>
</dbReference>
<accession>A0ABP1G8M5</accession>
<dbReference type="Proteomes" id="UP001497392">
    <property type="component" value="Unassembled WGS sequence"/>
</dbReference>
<comment type="subcellular location">
    <subcellularLocation>
        <location evidence="5">Nucleus</location>
    </subcellularLocation>
</comment>
<keyword evidence="5" id="KW-0539">Nucleus</keyword>
<feature type="region of interest" description="Disordered" evidence="6">
    <location>
        <begin position="390"/>
        <end position="409"/>
    </location>
</feature>
<dbReference type="Gene3D" id="1.10.10.10">
    <property type="entry name" value="Winged helix-like DNA-binding domain superfamily/Winged helix DNA-binding domain"/>
    <property type="match status" value="2"/>
</dbReference>
<dbReference type="PANTHER" id="PTHR12081">
    <property type="entry name" value="TRANSCRIPTION FACTOR E2F"/>
    <property type="match status" value="1"/>
</dbReference>
<dbReference type="InterPro" id="IPR036390">
    <property type="entry name" value="WH_DNA-bd_sf"/>
</dbReference>
<feature type="compositionally biased region" description="Polar residues" evidence="6">
    <location>
        <begin position="631"/>
        <end position="644"/>
    </location>
</feature>
<proteinExistence type="inferred from homology"/>
<comment type="similarity">
    <text evidence="1 5">Belongs to the E2F/DP family.</text>
</comment>
<name>A0ABP1G8M5_9CHLO</name>
<keyword evidence="3 5" id="KW-0238">DNA-binding</keyword>
<feature type="compositionally biased region" description="Polar residues" evidence="6">
    <location>
        <begin position="275"/>
        <end position="292"/>
    </location>
</feature>
<dbReference type="SUPFAM" id="SSF46785">
    <property type="entry name" value="Winged helix' DNA-binding domain"/>
    <property type="match status" value="2"/>
</dbReference>
<evidence type="ECO:0000256" key="2">
    <source>
        <dbReference type="ARBA" id="ARBA00023015"/>
    </source>
</evidence>
<sequence>MDAAELAYSRKDKSLGLLCESFLREYGQGGPTVISLDQAALKLGVERRRIYDIVNVLESVEIVERQQKNQYVWRGLERLPRTISQIRNENFSTRGTAGIGRAGERREKSLGLLSQRFVQIFVQSPDDSAVPLDTAAEMLLEAEGAEADAGKMKTKVRRLYDIANILQSLHLLEKTQLADSRKPAFRWLGIEKRIAKTPSHTLKQFYSTEKTAAHAQRLARAGVAPSPSPSHSHQSHEPLPAPYVKRAARDIPTGPRGKRERRMVHPAFGLDTQREQGSVSPTISGADQSEVQETSALAPLRRRGRRMHPDAFMNQRAMQSFRHAVIEPPPLPLAGELRLAEGMSLQGSWSDDGRPGRHASASADYLHRQDTTGSTNSPEAPLTRQRELWAEPTPGLPGPQPGSAHATPELTFPRGKRLQQPASVETTASAQTVIPDAAGDCSIGRQARGFSLEEEALTPTGQFHAWSSAAGQPDHNPSRNSSERAFVGTAEGFRRPVRVARDISGAFPQMGLEAAIAADMGQPSSYTQHSNLSLPSLASGQPSLGGPGMSYPPVVPMSHPQAAMVQPHQVMNHMLTNYMHMMHWSQATGTPYPQPYMLEQPSNRMPVTNPAMPSAFNAYTDVHPLQKRGTPRTQSQASPLQQAMSAHLSGDHTDYRGRPEPLNSASYGEQ</sequence>
<feature type="domain" description="E2F/DP family winged-helix DNA-binding" evidence="7">
    <location>
        <begin position="10"/>
        <end position="75"/>
    </location>
</feature>